<dbReference type="Proteomes" id="UP000559653">
    <property type="component" value="Unassembled WGS sequence"/>
</dbReference>
<name>A0AC60VZI7_9ARCH</name>
<dbReference type="EMBL" id="JACEMZ010000058">
    <property type="protein sequence ID" value="MBA4452964.1"/>
    <property type="molecule type" value="Genomic_DNA"/>
</dbReference>
<sequence length="186" mass="21153">MKPSEEQIKEIVSWREDLVKQIDKHTQAIEILQNRLQVLDSMLKESSFTKASSLGTSQKPSEEKPIAGKKSIPITSGNEGKVIANAFVSPEQVEIILENDMKINPDIPPFKSFFLDRIIGEMKRKDVADADNGKIQKNSIIDYVINKNGSDIREIIIKNYKEKERVNEIINTAGWSLTRMLENIKK</sequence>
<evidence type="ECO:0000313" key="2">
    <source>
        <dbReference type="Proteomes" id="UP000559653"/>
    </source>
</evidence>
<reference evidence="1 2" key="1">
    <citation type="journal article" date="2020" name="Appl. Environ. Microbiol.">
        <title>Genomic Characteristics of a Novel Species of Ammonia-Oxidizing Archaea from the Jiulong River Estuary.</title>
        <authorList>
            <person name="Zou D."/>
            <person name="Wan R."/>
            <person name="Han L."/>
            <person name="Xu M.N."/>
            <person name="Liu Y."/>
            <person name="Liu H."/>
            <person name="Kao S.J."/>
            <person name="Li M."/>
        </authorList>
    </citation>
    <scope>NUCLEOTIDE SEQUENCE [LARGE SCALE GENOMIC DNA]</scope>
    <source>
        <strain evidence="1">W1bin1</strain>
    </source>
</reference>
<evidence type="ECO:0000313" key="1">
    <source>
        <dbReference type="EMBL" id="MBA4452964.1"/>
    </source>
</evidence>
<protein>
    <submittedName>
        <fullName evidence="1">Uncharacterized protein</fullName>
    </submittedName>
</protein>
<organism evidence="1 2">
    <name type="scientific">Candidatus Nitrosomaritimum aestuariumsis</name>
    <dbReference type="NCBI Taxonomy" id="3342354"/>
    <lineage>
        <taxon>Archaea</taxon>
        <taxon>Nitrososphaerota</taxon>
        <taxon>Nitrososphaeria</taxon>
        <taxon>Nitrosopumilales</taxon>
        <taxon>Nitrosopumilaceae</taxon>
        <taxon>Candidatus Nitrosomaritimum</taxon>
    </lineage>
</organism>
<proteinExistence type="predicted"/>
<accession>A0AC60VZI7</accession>
<comment type="caution">
    <text evidence="1">The sequence shown here is derived from an EMBL/GenBank/DDBJ whole genome shotgun (WGS) entry which is preliminary data.</text>
</comment>
<gene>
    <name evidence="1" type="ORF">H2B03_07360</name>
</gene>